<reference evidence="1 2" key="1">
    <citation type="submission" date="2024-01" db="EMBL/GenBank/DDBJ databases">
        <title>The genomes of 5 underutilized Papilionoideae crops provide insights into root nodulation and disease resistanc.</title>
        <authorList>
            <person name="Jiang F."/>
        </authorList>
    </citation>
    <scope>NUCLEOTIDE SEQUENCE [LARGE SCALE GENOMIC DNA]</scope>
    <source>
        <strain evidence="1">LVBAO_FW01</strain>
        <tissue evidence="1">Leaves</tissue>
    </source>
</reference>
<accession>A0AAN9PW94</accession>
<protein>
    <submittedName>
        <fullName evidence="1">Uncharacterized protein</fullName>
    </submittedName>
</protein>
<name>A0AAN9PW94_CANGL</name>
<organism evidence="1 2">
    <name type="scientific">Canavalia gladiata</name>
    <name type="common">Sword bean</name>
    <name type="synonym">Dolichos gladiatus</name>
    <dbReference type="NCBI Taxonomy" id="3824"/>
    <lineage>
        <taxon>Eukaryota</taxon>
        <taxon>Viridiplantae</taxon>
        <taxon>Streptophyta</taxon>
        <taxon>Embryophyta</taxon>
        <taxon>Tracheophyta</taxon>
        <taxon>Spermatophyta</taxon>
        <taxon>Magnoliopsida</taxon>
        <taxon>eudicotyledons</taxon>
        <taxon>Gunneridae</taxon>
        <taxon>Pentapetalae</taxon>
        <taxon>rosids</taxon>
        <taxon>fabids</taxon>
        <taxon>Fabales</taxon>
        <taxon>Fabaceae</taxon>
        <taxon>Papilionoideae</taxon>
        <taxon>50 kb inversion clade</taxon>
        <taxon>NPAAA clade</taxon>
        <taxon>indigoferoid/millettioid clade</taxon>
        <taxon>Phaseoleae</taxon>
        <taxon>Canavalia</taxon>
    </lineage>
</organism>
<dbReference type="AlphaFoldDB" id="A0AAN9PW94"/>
<sequence>MRTRSSQKKEWASNCNGFGATHLAWREGQVVGQRMMCNIAHLRRSWHNEAWCMNVVDMRELKGKGLGRASKVDVGLPHGLQTSVVLLFAMYCTTPPKSSNSQPAIAKLKLECVLFPGHAAERDLV</sequence>
<comment type="caution">
    <text evidence="1">The sequence shown here is derived from an EMBL/GenBank/DDBJ whole genome shotgun (WGS) entry which is preliminary data.</text>
</comment>
<dbReference type="EMBL" id="JAYMYQ010000009">
    <property type="protein sequence ID" value="KAK7313251.1"/>
    <property type="molecule type" value="Genomic_DNA"/>
</dbReference>
<dbReference type="Proteomes" id="UP001367508">
    <property type="component" value="Unassembled WGS sequence"/>
</dbReference>
<gene>
    <name evidence="1" type="ORF">VNO77_37862</name>
</gene>
<evidence type="ECO:0000313" key="2">
    <source>
        <dbReference type="Proteomes" id="UP001367508"/>
    </source>
</evidence>
<keyword evidence="2" id="KW-1185">Reference proteome</keyword>
<proteinExistence type="predicted"/>
<evidence type="ECO:0000313" key="1">
    <source>
        <dbReference type="EMBL" id="KAK7313251.1"/>
    </source>
</evidence>